<evidence type="ECO:0000313" key="3">
    <source>
        <dbReference type="EMBL" id="JAP73558.1"/>
    </source>
</evidence>
<feature type="domain" description="YqaJ viral recombinase" evidence="2">
    <location>
        <begin position="30"/>
        <end position="157"/>
    </location>
</feature>
<dbReference type="InterPro" id="IPR011335">
    <property type="entry name" value="Restrct_endonuc-II-like"/>
</dbReference>
<evidence type="ECO:0000256" key="1">
    <source>
        <dbReference type="SAM" id="MobiDB-lite"/>
    </source>
</evidence>
<dbReference type="Gene3D" id="3.90.320.10">
    <property type="match status" value="1"/>
</dbReference>
<evidence type="ECO:0000259" key="2">
    <source>
        <dbReference type="Pfam" id="PF09588"/>
    </source>
</evidence>
<dbReference type="CDD" id="cd22343">
    <property type="entry name" value="PDDEXK_lambda_exonuclease-like"/>
    <property type="match status" value="1"/>
</dbReference>
<sequence length="205" mass="23187">ILEKLRTTPQSSARTEQNTRQQSRSPTWKEERRLRLTSSNFGTAAIRYGITNEPLAAKRYEEVLRSMGHDVTITSCGLLVNPAFPWLGASPDKIVYDPEETSYGVVEIKCPYSLRGTSGAELAGLSFYSKLSDSGPRLDRDNHYYSQVIGQMGVSGLRWADFVIYSGKFILIERIRLVQAEWDALKMKLEEFYFTTLLPYLGGSQ</sequence>
<feature type="region of interest" description="Disordered" evidence="1">
    <location>
        <begin position="1"/>
        <end position="31"/>
    </location>
</feature>
<dbReference type="PANTHER" id="PTHR46609">
    <property type="entry name" value="EXONUCLEASE, PHAGE-TYPE/RECB, C-TERMINAL DOMAIN-CONTAINING PROTEIN"/>
    <property type="match status" value="1"/>
</dbReference>
<proteinExistence type="evidence at transcript level"/>
<dbReference type="InterPro" id="IPR011604">
    <property type="entry name" value="PDDEXK-like_dom_sf"/>
</dbReference>
<dbReference type="GO" id="GO:0006281">
    <property type="term" value="P:DNA repair"/>
    <property type="evidence" value="ECO:0007669"/>
    <property type="project" value="UniProtKB-ARBA"/>
</dbReference>
<organism evidence="3">
    <name type="scientific">Ixodes ricinus</name>
    <name type="common">Common tick</name>
    <name type="synonym">Acarus ricinus</name>
    <dbReference type="NCBI Taxonomy" id="34613"/>
    <lineage>
        <taxon>Eukaryota</taxon>
        <taxon>Metazoa</taxon>
        <taxon>Ecdysozoa</taxon>
        <taxon>Arthropoda</taxon>
        <taxon>Chelicerata</taxon>
        <taxon>Arachnida</taxon>
        <taxon>Acari</taxon>
        <taxon>Parasitiformes</taxon>
        <taxon>Ixodida</taxon>
        <taxon>Ixodoidea</taxon>
        <taxon>Ixodidae</taxon>
        <taxon>Ixodinae</taxon>
        <taxon>Ixodes</taxon>
    </lineage>
</organism>
<dbReference type="InterPro" id="IPR019080">
    <property type="entry name" value="YqaJ_viral_recombinase"/>
</dbReference>
<name>A0A131Y4W7_IXORI</name>
<dbReference type="PANTHER" id="PTHR46609:SF7">
    <property type="match status" value="1"/>
</dbReference>
<dbReference type="EMBL" id="GEFM01002238">
    <property type="protein sequence ID" value="JAP73558.1"/>
    <property type="molecule type" value="mRNA"/>
</dbReference>
<dbReference type="AlphaFoldDB" id="A0A131Y4W7"/>
<feature type="compositionally biased region" description="Polar residues" evidence="1">
    <location>
        <begin position="7"/>
        <end position="26"/>
    </location>
</feature>
<accession>A0A131Y4W7</accession>
<reference evidence="3" key="1">
    <citation type="submission" date="2016-02" db="EMBL/GenBank/DDBJ databases">
        <title>RNAseq analyses of the midgut from blood- or serum-fed Ixodes ricinus ticks.</title>
        <authorList>
            <person name="Perner J."/>
            <person name="Provaznik J."/>
            <person name="Schrenkova J."/>
            <person name="Urbanova V."/>
            <person name="Ribeiro J.M."/>
            <person name="Kopacek P."/>
        </authorList>
    </citation>
    <scope>NUCLEOTIDE SEQUENCE</scope>
    <source>
        <tissue evidence="3">Gut</tissue>
    </source>
</reference>
<dbReference type="Pfam" id="PF09588">
    <property type="entry name" value="YqaJ"/>
    <property type="match status" value="1"/>
</dbReference>
<dbReference type="InterPro" id="IPR051703">
    <property type="entry name" value="NF-kappa-B_Signaling_Reg"/>
</dbReference>
<feature type="non-terminal residue" evidence="3">
    <location>
        <position position="1"/>
    </location>
</feature>
<protein>
    <submittedName>
        <fullName evidence="3">Putative nuclease</fullName>
    </submittedName>
</protein>
<dbReference type="SUPFAM" id="SSF52980">
    <property type="entry name" value="Restriction endonuclease-like"/>
    <property type="match status" value="1"/>
</dbReference>